<accession>A0A5M6CZ75</accession>
<sequence>MRQVIARLLLTTLFLAVLAPATPAQVVQLPSFSRFSYSGSVLVPDRGSASLGSVSRSSSFRSRRGLGRAAGSSLGVAGASVHATIIDHDAIDRQLRGLPPAGAAPPSQAGHRRAAPVAGPGGVDRGDRTATDADPDAEGKALVRYARRQYRAGRQASAYQAYQMAIENLSPPLAELALQERQRVFGSRVPIRDF</sequence>
<evidence type="ECO:0000313" key="4">
    <source>
        <dbReference type="Proteomes" id="UP000324479"/>
    </source>
</evidence>
<evidence type="ECO:0000313" key="3">
    <source>
        <dbReference type="EMBL" id="KAA5540423.1"/>
    </source>
</evidence>
<reference evidence="3 4" key="1">
    <citation type="submission" date="2019-08" db="EMBL/GenBank/DDBJ databases">
        <authorList>
            <person name="Dhanesh K."/>
            <person name="Kumar G."/>
            <person name="Sasikala C."/>
            <person name="Venkata Ramana C."/>
        </authorList>
    </citation>
    <scope>NUCLEOTIDE SEQUENCE [LARGE SCALE GENOMIC DNA]</scope>
    <source>
        <strain evidence="3 4">JC645</strain>
    </source>
</reference>
<comment type="caution">
    <text evidence="3">The sequence shown here is derived from an EMBL/GenBank/DDBJ whole genome shotgun (WGS) entry which is preliminary data.</text>
</comment>
<dbReference type="AlphaFoldDB" id="A0A5M6CZ75"/>
<dbReference type="RefSeq" id="WP_150078378.1">
    <property type="nucleotide sequence ID" value="NZ_VWOX01000013.1"/>
</dbReference>
<dbReference type="Proteomes" id="UP000324479">
    <property type="component" value="Unassembled WGS sequence"/>
</dbReference>
<keyword evidence="4" id="KW-1185">Reference proteome</keyword>
<evidence type="ECO:0000256" key="1">
    <source>
        <dbReference type="SAM" id="MobiDB-lite"/>
    </source>
</evidence>
<feature type="signal peptide" evidence="2">
    <location>
        <begin position="1"/>
        <end position="24"/>
    </location>
</feature>
<keyword evidence="2" id="KW-0732">Signal</keyword>
<gene>
    <name evidence="3" type="ORF">FYK55_20635</name>
</gene>
<protein>
    <submittedName>
        <fullName evidence="3">Uncharacterized protein</fullName>
    </submittedName>
</protein>
<name>A0A5M6CZ75_9BACT</name>
<feature type="region of interest" description="Disordered" evidence="1">
    <location>
        <begin position="96"/>
        <end position="137"/>
    </location>
</feature>
<evidence type="ECO:0000256" key="2">
    <source>
        <dbReference type="SAM" id="SignalP"/>
    </source>
</evidence>
<organism evidence="3 4">
    <name type="scientific">Roseiconus nitratireducens</name>
    <dbReference type="NCBI Taxonomy" id="2605748"/>
    <lineage>
        <taxon>Bacteria</taxon>
        <taxon>Pseudomonadati</taxon>
        <taxon>Planctomycetota</taxon>
        <taxon>Planctomycetia</taxon>
        <taxon>Pirellulales</taxon>
        <taxon>Pirellulaceae</taxon>
        <taxon>Roseiconus</taxon>
    </lineage>
</organism>
<feature type="compositionally biased region" description="Low complexity" evidence="1">
    <location>
        <begin position="97"/>
        <end position="109"/>
    </location>
</feature>
<dbReference type="EMBL" id="VWOX01000013">
    <property type="protein sequence ID" value="KAA5540423.1"/>
    <property type="molecule type" value="Genomic_DNA"/>
</dbReference>
<feature type="chain" id="PRO_5024273149" evidence="2">
    <location>
        <begin position="25"/>
        <end position="194"/>
    </location>
</feature>
<proteinExistence type="predicted"/>
<feature type="compositionally biased region" description="Basic and acidic residues" evidence="1">
    <location>
        <begin position="124"/>
        <end position="137"/>
    </location>
</feature>